<comment type="caution">
    <text evidence="5">The sequence shown here is derived from an EMBL/GenBank/DDBJ whole genome shotgun (WGS) entry which is preliminary data.</text>
</comment>
<dbReference type="Pfam" id="PF09323">
    <property type="entry name" value="DUF1980"/>
    <property type="match status" value="1"/>
</dbReference>
<feature type="transmembrane region" description="Helical" evidence="2">
    <location>
        <begin position="34"/>
        <end position="54"/>
    </location>
</feature>
<evidence type="ECO:0000256" key="2">
    <source>
        <dbReference type="SAM" id="Phobius"/>
    </source>
</evidence>
<evidence type="ECO:0000313" key="5">
    <source>
        <dbReference type="EMBL" id="MBA4541651.1"/>
    </source>
</evidence>
<dbReference type="NCBIfam" id="TIGR03943">
    <property type="entry name" value="TIGR03943 family putative permease subunit"/>
    <property type="match status" value="1"/>
</dbReference>
<dbReference type="PANTHER" id="PTHR40047">
    <property type="entry name" value="UPF0703 PROTEIN YCGQ"/>
    <property type="match status" value="1"/>
</dbReference>
<evidence type="ECO:0000313" key="6">
    <source>
        <dbReference type="Proteomes" id="UP000530514"/>
    </source>
</evidence>
<feature type="transmembrane region" description="Helical" evidence="2">
    <location>
        <begin position="6"/>
        <end position="22"/>
    </location>
</feature>
<dbReference type="Proteomes" id="UP000530514">
    <property type="component" value="Unassembled WGS sequence"/>
</dbReference>
<keyword evidence="2" id="KW-0812">Transmembrane</keyword>
<name>A0A7W2AGH4_9BACL</name>
<feature type="region of interest" description="Disordered" evidence="1">
    <location>
        <begin position="110"/>
        <end position="135"/>
    </location>
</feature>
<keyword evidence="2" id="KW-1133">Transmembrane helix</keyword>
<feature type="transmembrane region" description="Helical" evidence="2">
    <location>
        <begin position="66"/>
        <end position="87"/>
    </location>
</feature>
<evidence type="ECO:0000259" key="3">
    <source>
        <dbReference type="Pfam" id="PF09323"/>
    </source>
</evidence>
<proteinExistence type="predicted"/>
<dbReference type="OrthoDB" id="9770408at2"/>
<dbReference type="EMBL" id="JACEIP010000002">
    <property type="protein sequence ID" value="MBA4541651.1"/>
    <property type="molecule type" value="Genomic_DNA"/>
</dbReference>
<dbReference type="InterPro" id="IPR048447">
    <property type="entry name" value="DUF1980_C"/>
</dbReference>
<dbReference type="PANTHER" id="PTHR40047:SF1">
    <property type="entry name" value="UPF0703 PROTEIN YCGQ"/>
    <property type="match status" value="1"/>
</dbReference>
<feature type="domain" description="DUF1980" evidence="4">
    <location>
        <begin position="136"/>
        <end position="271"/>
    </location>
</feature>
<dbReference type="AlphaFoldDB" id="A0A7W2AGH4"/>
<sequence length="272" mass="31000">MTAILRTAILIGNAIMLLYLLVTKNIDLFINPRLKWLVAISIFLLLVLGLIQLWNLKEKDIHRTGFWGYGFVIFPLFMFFLFPPKVLDGSIANHKMFTYLSSQPDQKVLTKSQSDQNNDGKNSTDKGQSETLSDGQESWEAQYKKEAAELVKMPVITFNDQNYFERLNVILLYPEKFKGKKIRTMGFVYRDESFKSNQFVPGRMAVSCCVADAAVVGILAEDNHADSLKKDRWVEVEGTLKTEKIEGEITPVIKVESVKFVSPPKNPYIYPS</sequence>
<accession>A0A7W2AGH4</accession>
<dbReference type="Pfam" id="PF21537">
    <property type="entry name" value="DUF1980_C"/>
    <property type="match status" value="1"/>
</dbReference>
<dbReference type="InterPro" id="IPR015402">
    <property type="entry name" value="DUF1980"/>
</dbReference>
<reference evidence="5 6" key="1">
    <citation type="submission" date="2020-07" db="EMBL/GenBank/DDBJ databases">
        <authorList>
            <person name="Feng H."/>
        </authorList>
    </citation>
    <scope>NUCLEOTIDE SEQUENCE [LARGE SCALE GENOMIC DNA]</scope>
    <source>
        <strain evidence="6">s-11</strain>
    </source>
</reference>
<dbReference type="RefSeq" id="WP_033101057.1">
    <property type="nucleotide sequence ID" value="NZ_JACEIP010000002.1"/>
</dbReference>
<feature type="domain" description="DUF1980" evidence="3">
    <location>
        <begin position="5"/>
        <end position="97"/>
    </location>
</feature>
<protein>
    <submittedName>
        <fullName evidence="5">TIGR03943 family protein</fullName>
    </submittedName>
</protein>
<dbReference type="InterPro" id="IPR048493">
    <property type="entry name" value="DUF1980_N"/>
</dbReference>
<gene>
    <name evidence="5" type="ORF">H1164_01855</name>
</gene>
<keyword evidence="2" id="KW-0472">Membrane</keyword>
<evidence type="ECO:0000259" key="4">
    <source>
        <dbReference type="Pfam" id="PF21537"/>
    </source>
</evidence>
<organism evidence="5 6">
    <name type="scientific">Thermoactinomyces daqus</name>
    <dbReference type="NCBI Taxonomy" id="1329516"/>
    <lineage>
        <taxon>Bacteria</taxon>
        <taxon>Bacillati</taxon>
        <taxon>Bacillota</taxon>
        <taxon>Bacilli</taxon>
        <taxon>Bacillales</taxon>
        <taxon>Thermoactinomycetaceae</taxon>
        <taxon>Thermoactinomyces</taxon>
    </lineage>
</organism>
<dbReference type="InterPro" id="IPR052955">
    <property type="entry name" value="UPF0703_membrane_permease"/>
</dbReference>
<feature type="compositionally biased region" description="Polar residues" evidence="1">
    <location>
        <begin position="110"/>
        <end position="121"/>
    </location>
</feature>
<keyword evidence="6" id="KW-1185">Reference proteome</keyword>
<evidence type="ECO:0000256" key="1">
    <source>
        <dbReference type="SAM" id="MobiDB-lite"/>
    </source>
</evidence>